<keyword evidence="2" id="KW-1185">Reference proteome</keyword>
<accession>A0ABU6ZTI1</accession>
<gene>
    <name evidence="1" type="ORF">PIB30_092378</name>
</gene>
<name>A0ABU6ZTI1_9FABA</name>
<organism evidence="1 2">
    <name type="scientific">Stylosanthes scabra</name>
    <dbReference type="NCBI Taxonomy" id="79078"/>
    <lineage>
        <taxon>Eukaryota</taxon>
        <taxon>Viridiplantae</taxon>
        <taxon>Streptophyta</taxon>
        <taxon>Embryophyta</taxon>
        <taxon>Tracheophyta</taxon>
        <taxon>Spermatophyta</taxon>
        <taxon>Magnoliopsida</taxon>
        <taxon>eudicotyledons</taxon>
        <taxon>Gunneridae</taxon>
        <taxon>Pentapetalae</taxon>
        <taxon>rosids</taxon>
        <taxon>fabids</taxon>
        <taxon>Fabales</taxon>
        <taxon>Fabaceae</taxon>
        <taxon>Papilionoideae</taxon>
        <taxon>50 kb inversion clade</taxon>
        <taxon>dalbergioids sensu lato</taxon>
        <taxon>Dalbergieae</taxon>
        <taxon>Pterocarpus clade</taxon>
        <taxon>Stylosanthes</taxon>
    </lineage>
</organism>
<reference evidence="1 2" key="1">
    <citation type="journal article" date="2023" name="Plants (Basel)">
        <title>Bridging the Gap: Combining Genomics and Transcriptomics Approaches to Understand Stylosanthes scabra, an Orphan Legume from the Brazilian Caatinga.</title>
        <authorList>
            <person name="Ferreira-Neto J.R.C."/>
            <person name="da Silva M.D."/>
            <person name="Binneck E."/>
            <person name="de Melo N.F."/>
            <person name="da Silva R.H."/>
            <person name="de Melo A.L.T.M."/>
            <person name="Pandolfi V."/>
            <person name="Bustamante F.O."/>
            <person name="Brasileiro-Vidal A.C."/>
            <person name="Benko-Iseppon A.M."/>
        </authorList>
    </citation>
    <scope>NUCLEOTIDE SEQUENCE [LARGE SCALE GENOMIC DNA]</scope>
    <source>
        <tissue evidence="1">Leaves</tissue>
    </source>
</reference>
<comment type="caution">
    <text evidence="1">The sequence shown here is derived from an EMBL/GenBank/DDBJ whole genome shotgun (WGS) entry which is preliminary data.</text>
</comment>
<dbReference type="EMBL" id="JASCZI010273762">
    <property type="protein sequence ID" value="MED6225294.1"/>
    <property type="molecule type" value="Genomic_DNA"/>
</dbReference>
<evidence type="ECO:0000313" key="1">
    <source>
        <dbReference type="EMBL" id="MED6225294.1"/>
    </source>
</evidence>
<protein>
    <recommendedName>
        <fullName evidence="3">Reverse transcriptase zinc-binding domain-containing protein</fullName>
    </recommendedName>
</protein>
<proteinExistence type="predicted"/>
<evidence type="ECO:0008006" key="3">
    <source>
        <dbReference type="Google" id="ProtNLM"/>
    </source>
</evidence>
<dbReference type="Proteomes" id="UP001341840">
    <property type="component" value="Unassembled WGS sequence"/>
</dbReference>
<sequence>MSFPASFDATPRHGLLYSQGFGRCTSNAHIHNDMKEAWILEINNEGPLNLSEDVAKPNTKGARECEHDTDLNDELEEEAVTEAARTKKICEIGGITFNSDDDNAVLASFITRRVRANLRVAVSKVGLDYLTGFCELGLNTRDKLHKCGSIQQQRAKRVMCNEEEETVFHLFFSCNRVWEVRGRCCKVGNWNGFGQNRQRSALNHGFRLHDQSD</sequence>
<evidence type="ECO:0000313" key="2">
    <source>
        <dbReference type="Proteomes" id="UP001341840"/>
    </source>
</evidence>